<dbReference type="EMBL" id="CP000251">
    <property type="protein sequence ID" value="ABC84022.1"/>
    <property type="molecule type" value="Genomic_DNA"/>
</dbReference>
<evidence type="ECO:0000259" key="4">
    <source>
        <dbReference type="PROSITE" id="PS50893"/>
    </source>
</evidence>
<dbReference type="OrthoDB" id="9809450at2"/>
<dbReference type="eggNOG" id="COG0411">
    <property type="taxonomic scope" value="Bacteria"/>
</dbReference>
<dbReference type="InterPro" id="IPR032823">
    <property type="entry name" value="BCA_ABC_TP_C"/>
</dbReference>
<dbReference type="InterPro" id="IPR003439">
    <property type="entry name" value="ABC_transporter-like_ATP-bd"/>
</dbReference>
<dbReference type="RefSeq" id="WP_011423304.1">
    <property type="nucleotide sequence ID" value="NC_007760.1"/>
</dbReference>
<dbReference type="CDD" id="cd03219">
    <property type="entry name" value="ABC_Mj1267_LivG_branched"/>
    <property type="match status" value="1"/>
</dbReference>
<dbReference type="Pfam" id="PF00005">
    <property type="entry name" value="ABC_tran"/>
    <property type="match status" value="1"/>
</dbReference>
<accession>Q2IHG4</accession>
<dbReference type="GO" id="GO:1903806">
    <property type="term" value="P:L-isoleucine import across plasma membrane"/>
    <property type="evidence" value="ECO:0007669"/>
    <property type="project" value="TreeGrafter"/>
</dbReference>
<proteinExistence type="predicted"/>
<dbReference type="GO" id="GO:0042941">
    <property type="term" value="P:D-alanine transmembrane transport"/>
    <property type="evidence" value="ECO:0007669"/>
    <property type="project" value="TreeGrafter"/>
</dbReference>
<dbReference type="KEGG" id="ade:Adeh_4258"/>
<dbReference type="GO" id="GO:0005304">
    <property type="term" value="F:L-valine transmembrane transporter activity"/>
    <property type="evidence" value="ECO:0007669"/>
    <property type="project" value="TreeGrafter"/>
</dbReference>
<dbReference type="GO" id="GO:0015192">
    <property type="term" value="F:L-phenylalanine transmembrane transporter activity"/>
    <property type="evidence" value="ECO:0007669"/>
    <property type="project" value="TreeGrafter"/>
</dbReference>
<evidence type="ECO:0000256" key="1">
    <source>
        <dbReference type="ARBA" id="ARBA00022448"/>
    </source>
</evidence>
<keyword evidence="1" id="KW-0813">Transport</keyword>
<dbReference type="GO" id="GO:0015188">
    <property type="term" value="F:L-isoleucine transmembrane transporter activity"/>
    <property type="evidence" value="ECO:0007669"/>
    <property type="project" value="TreeGrafter"/>
</dbReference>
<gene>
    <name evidence="5" type="ordered locus">Adeh_4258</name>
</gene>
<evidence type="ECO:0000256" key="3">
    <source>
        <dbReference type="ARBA" id="ARBA00022840"/>
    </source>
</evidence>
<dbReference type="Pfam" id="PF12399">
    <property type="entry name" value="BCA_ABC_TP_C"/>
    <property type="match status" value="1"/>
</dbReference>
<dbReference type="GO" id="GO:0005886">
    <property type="term" value="C:plasma membrane"/>
    <property type="evidence" value="ECO:0007669"/>
    <property type="project" value="TreeGrafter"/>
</dbReference>
<dbReference type="GO" id="GO:1903805">
    <property type="term" value="P:L-valine import across plasma membrane"/>
    <property type="evidence" value="ECO:0007669"/>
    <property type="project" value="TreeGrafter"/>
</dbReference>
<evidence type="ECO:0000313" key="5">
    <source>
        <dbReference type="EMBL" id="ABC84022.1"/>
    </source>
</evidence>
<feature type="domain" description="ABC transporter" evidence="4">
    <location>
        <begin position="4"/>
        <end position="252"/>
    </location>
</feature>
<dbReference type="Proteomes" id="UP000001935">
    <property type="component" value="Chromosome"/>
</dbReference>
<dbReference type="InterPro" id="IPR027417">
    <property type="entry name" value="P-loop_NTPase"/>
</dbReference>
<dbReference type="GO" id="GO:0005524">
    <property type="term" value="F:ATP binding"/>
    <property type="evidence" value="ECO:0007669"/>
    <property type="project" value="UniProtKB-KW"/>
</dbReference>
<keyword evidence="3 5" id="KW-0067">ATP-binding</keyword>
<evidence type="ECO:0000313" key="6">
    <source>
        <dbReference type="Proteomes" id="UP000001935"/>
    </source>
</evidence>
<dbReference type="HOGENOM" id="CLU_000604_1_2_7"/>
<name>Q2IHG4_ANADE</name>
<organism evidence="5 6">
    <name type="scientific">Anaeromyxobacter dehalogenans (strain 2CP-C)</name>
    <dbReference type="NCBI Taxonomy" id="290397"/>
    <lineage>
        <taxon>Bacteria</taxon>
        <taxon>Pseudomonadati</taxon>
        <taxon>Myxococcota</taxon>
        <taxon>Myxococcia</taxon>
        <taxon>Myxococcales</taxon>
        <taxon>Cystobacterineae</taxon>
        <taxon>Anaeromyxobacteraceae</taxon>
        <taxon>Anaeromyxobacter</taxon>
    </lineage>
</organism>
<dbReference type="SUPFAM" id="SSF52540">
    <property type="entry name" value="P-loop containing nucleoside triphosphate hydrolases"/>
    <property type="match status" value="1"/>
</dbReference>
<dbReference type="PROSITE" id="PS50893">
    <property type="entry name" value="ABC_TRANSPORTER_2"/>
    <property type="match status" value="1"/>
</dbReference>
<dbReference type="STRING" id="290397.Adeh_4258"/>
<keyword evidence="2" id="KW-0547">Nucleotide-binding</keyword>
<dbReference type="AlphaFoldDB" id="Q2IHG4"/>
<dbReference type="InterPro" id="IPR003593">
    <property type="entry name" value="AAA+_ATPase"/>
</dbReference>
<dbReference type="InterPro" id="IPR051120">
    <property type="entry name" value="ABC_AA/LPS_Transport"/>
</dbReference>
<dbReference type="GO" id="GO:0016887">
    <property type="term" value="F:ATP hydrolysis activity"/>
    <property type="evidence" value="ECO:0007669"/>
    <property type="project" value="InterPro"/>
</dbReference>
<dbReference type="FunFam" id="3.40.50.300:FF:000421">
    <property type="entry name" value="Branched-chain amino acid ABC transporter ATP-binding protein"/>
    <property type="match status" value="1"/>
</dbReference>
<dbReference type="Gene3D" id="3.40.50.300">
    <property type="entry name" value="P-loop containing nucleotide triphosphate hydrolases"/>
    <property type="match status" value="1"/>
</dbReference>
<dbReference type="SMART" id="SM00382">
    <property type="entry name" value="AAA"/>
    <property type="match status" value="1"/>
</dbReference>
<protein>
    <submittedName>
        <fullName evidence="5">Amino acid/amide ABC transporter ATP-binding protein 1, HAAT family</fullName>
    </submittedName>
</protein>
<sequence length="270" mass="29529">MIPLHVKAVTMRFGGLKALSSFSLSLAPGELVGLIGPNGAGKTTAFNAITGVYRPSEGEVVVAGQVVNGLRPHQICARGIARTFQNIRLFRELSALDNVRIACHAGARTGFFDALLLTARHRAEEARILERAERYLEVMGLSHRRDEIARNLPYGEQRRLEIARALATGPKVLCLDEPAAGMNAAEKLELMALIRDLRDRFGLAILVIEHDMRLVMGVSERVLVLDHGVTIAEGKPEAIRKDPKVIEAYLGDAYLEEKHIERPAGPGAHP</sequence>
<dbReference type="PANTHER" id="PTHR45772:SF7">
    <property type="entry name" value="AMINO ACID ABC TRANSPORTER ATP-BINDING PROTEIN"/>
    <property type="match status" value="1"/>
</dbReference>
<reference evidence="5" key="1">
    <citation type="submission" date="2006-01" db="EMBL/GenBank/DDBJ databases">
        <title>Complete sequence of Anaeromyxobacter dehalogenans 2CP-C.</title>
        <authorList>
            <consortium name="US DOE Joint Genome Institute"/>
            <person name="Copeland A."/>
            <person name="Lucas S."/>
            <person name="Lapidus A."/>
            <person name="Barry K."/>
            <person name="Detter J.C."/>
            <person name="Glavina T."/>
            <person name="Hammon N."/>
            <person name="Israni S."/>
            <person name="Pitluck S."/>
            <person name="Brettin T."/>
            <person name="Bruce D."/>
            <person name="Han C."/>
            <person name="Tapia R."/>
            <person name="Gilna P."/>
            <person name="Kiss H."/>
            <person name="Schmutz J."/>
            <person name="Larimer F."/>
            <person name="Land M."/>
            <person name="Kyrpides N."/>
            <person name="Anderson I."/>
            <person name="Sanford R.A."/>
            <person name="Ritalahti K.M."/>
            <person name="Thomas H.S."/>
            <person name="Kirby J.R."/>
            <person name="Zhulin I.B."/>
            <person name="Loeffler F.E."/>
            <person name="Richardson P."/>
        </authorList>
    </citation>
    <scope>NUCLEOTIDE SEQUENCE</scope>
    <source>
        <strain evidence="5">2CP-C</strain>
    </source>
</reference>
<dbReference type="PANTHER" id="PTHR45772">
    <property type="entry name" value="CONSERVED COMPONENT OF ABC TRANSPORTER FOR NATURAL AMINO ACIDS-RELATED"/>
    <property type="match status" value="1"/>
</dbReference>
<evidence type="ECO:0000256" key="2">
    <source>
        <dbReference type="ARBA" id="ARBA00022741"/>
    </source>
</evidence>
<dbReference type="GO" id="GO:0015808">
    <property type="term" value="P:L-alanine transport"/>
    <property type="evidence" value="ECO:0007669"/>
    <property type="project" value="TreeGrafter"/>
</dbReference>